<evidence type="ECO:0000313" key="2">
    <source>
        <dbReference type="EMBL" id="UJO16046.1"/>
    </source>
</evidence>
<feature type="region of interest" description="Disordered" evidence="1">
    <location>
        <begin position="317"/>
        <end position="398"/>
    </location>
</feature>
<organism evidence="2 3">
    <name type="scientific">Passalora fulva</name>
    <name type="common">Tomato leaf mold</name>
    <name type="synonym">Cladosporium fulvum</name>
    <dbReference type="NCBI Taxonomy" id="5499"/>
    <lineage>
        <taxon>Eukaryota</taxon>
        <taxon>Fungi</taxon>
        <taxon>Dikarya</taxon>
        <taxon>Ascomycota</taxon>
        <taxon>Pezizomycotina</taxon>
        <taxon>Dothideomycetes</taxon>
        <taxon>Dothideomycetidae</taxon>
        <taxon>Mycosphaerellales</taxon>
        <taxon>Mycosphaerellaceae</taxon>
        <taxon>Fulvia</taxon>
    </lineage>
</organism>
<accession>A0A9Q8LEP8</accession>
<name>A0A9Q8LEP8_PASFU</name>
<protein>
    <submittedName>
        <fullName evidence="2">Uncharacterized protein</fullName>
    </submittedName>
</protein>
<reference evidence="2" key="2">
    <citation type="journal article" date="2022" name="Microb. Genom.">
        <title>A chromosome-scale genome assembly of the tomato pathogen Cladosporium fulvum reveals a compartmentalized genome architecture and the presence of a dispensable chromosome.</title>
        <authorList>
            <person name="Zaccaron A.Z."/>
            <person name="Chen L.H."/>
            <person name="Samaras A."/>
            <person name="Stergiopoulos I."/>
        </authorList>
    </citation>
    <scope>NUCLEOTIDE SEQUENCE</scope>
    <source>
        <strain evidence="2">Race5_Kim</strain>
    </source>
</reference>
<dbReference type="AlphaFoldDB" id="A0A9Q8LEP8"/>
<feature type="compositionally biased region" description="Acidic residues" evidence="1">
    <location>
        <begin position="368"/>
        <end position="391"/>
    </location>
</feature>
<dbReference type="GeneID" id="71985231"/>
<feature type="compositionally biased region" description="Acidic residues" evidence="1">
    <location>
        <begin position="317"/>
        <end position="355"/>
    </location>
</feature>
<evidence type="ECO:0000256" key="1">
    <source>
        <dbReference type="SAM" id="MobiDB-lite"/>
    </source>
</evidence>
<keyword evidence="3" id="KW-1185">Reference proteome</keyword>
<sequence length="398" mass="44844">MSHPRNPFARIPDELAAQIVGYNTPDLVLATSAHTVLTNGRQATMKLLELKNKSEWSDMISLRSASKSMKEKINDNLGAILRTKQSIVVVDTKNHLYFGYPYPLDPQDLSGGALQTEENAYLPDDFLGKPTFGNGETWEVIRTTVPITLVDMKAHVGSLEKGKTLRDLAVDDQYRGDDAETLLLIEFQWSQNRAAKWDLSCSYHTLAEVGAEREDDWMEGYQNSNLPKIKREAMTAIKQYLISHNGINRTLDGLNISTEAILEVQKAVCGLSDHLASLPNEWTTRPHERSMWCWRLRAFKGKGFDDGEVDQLLEETDSMYNDDSEDEDMEDSPEDELMEDDLDDEEMEDFAEEEEKLSGDADAYPEGGAEEEEMSDGSAADQEDADTEDWVDDMHGDP</sequence>
<dbReference type="Proteomes" id="UP000756132">
    <property type="component" value="Chromosome 4"/>
</dbReference>
<proteinExistence type="predicted"/>
<dbReference type="EMBL" id="CP090166">
    <property type="protein sequence ID" value="UJO16046.1"/>
    <property type="molecule type" value="Genomic_DNA"/>
</dbReference>
<gene>
    <name evidence="2" type="ORF">CLAFUR5_05353</name>
</gene>
<dbReference type="KEGG" id="ffu:CLAFUR5_05353"/>
<reference evidence="2" key="1">
    <citation type="submission" date="2021-12" db="EMBL/GenBank/DDBJ databases">
        <authorList>
            <person name="Zaccaron A."/>
            <person name="Stergiopoulos I."/>
        </authorList>
    </citation>
    <scope>NUCLEOTIDE SEQUENCE</scope>
    <source>
        <strain evidence="2">Race5_Kim</strain>
    </source>
</reference>
<dbReference type="RefSeq" id="XP_047760412.1">
    <property type="nucleotide sequence ID" value="XM_047904501.1"/>
</dbReference>
<evidence type="ECO:0000313" key="3">
    <source>
        <dbReference type="Proteomes" id="UP000756132"/>
    </source>
</evidence>